<comment type="caution">
    <text evidence="1">The sequence shown here is derived from an EMBL/GenBank/DDBJ whole genome shotgun (WGS) entry which is preliminary data.</text>
</comment>
<dbReference type="RefSeq" id="WP_035247655.1">
    <property type="nucleotide sequence ID" value="NZ_AQQY01000001.1"/>
</dbReference>
<dbReference type="OrthoDB" id="7875218at2"/>
<protein>
    <submittedName>
        <fullName evidence="1">Uncharacterized protein</fullName>
    </submittedName>
</protein>
<keyword evidence="2" id="KW-1185">Reference proteome</keyword>
<sequence length="97" mass="11055">MTDTLSMLKALRRPRLLIRAARFGLTDYRRDRDLSRLMHKSPPPSPRQALGALMEQEEQLEETRLAGDAAYSVSRHVELLIAMMAEARLLPRPSQNA</sequence>
<evidence type="ECO:0000313" key="1">
    <source>
        <dbReference type="EMBL" id="KCV83626.1"/>
    </source>
</evidence>
<evidence type="ECO:0000313" key="2">
    <source>
        <dbReference type="Proteomes" id="UP000024836"/>
    </source>
</evidence>
<organism evidence="1 2">
    <name type="scientific">Actibacterium atlanticum</name>
    <dbReference type="NCBI Taxonomy" id="1461693"/>
    <lineage>
        <taxon>Bacteria</taxon>
        <taxon>Pseudomonadati</taxon>
        <taxon>Pseudomonadota</taxon>
        <taxon>Alphaproteobacteria</taxon>
        <taxon>Rhodobacterales</taxon>
        <taxon>Roseobacteraceae</taxon>
        <taxon>Actibacterium</taxon>
    </lineage>
</organism>
<gene>
    <name evidence="1" type="ORF">ATO10_02660</name>
</gene>
<accession>A0A058ZS12</accession>
<proteinExistence type="predicted"/>
<dbReference type="AlphaFoldDB" id="A0A058ZS12"/>
<dbReference type="PATRIC" id="fig|1461693.3.peg.552"/>
<name>A0A058ZS12_9RHOB</name>
<dbReference type="STRING" id="1461693.ATO10_02660"/>
<dbReference type="EMBL" id="AQQY01000001">
    <property type="protein sequence ID" value="KCV83626.1"/>
    <property type="molecule type" value="Genomic_DNA"/>
</dbReference>
<dbReference type="InterPro" id="IPR045516">
    <property type="entry name" value="DUF6477"/>
</dbReference>
<reference evidence="1 2" key="1">
    <citation type="submission" date="2013-04" db="EMBL/GenBank/DDBJ databases">
        <title>Shimia sp. 22II-S11-Z10 Genome Sequencing.</title>
        <authorList>
            <person name="Lai Q."/>
            <person name="Li G."/>
            <person name="Shao Z."/>
        </authorList>
    </citation>
    <scope>NUCLEOTIDE SEQUENCE [LARGE SCALE GENOMIC DNA]</scope>
    <source>
        <strain evidence="2">22II-S11-Z10</strain>
    </source>
</reference>
<dbReference type="eggNOG" id="ENOG5032YYG">
    <property type="taxonomic scope" value="Bacteria"/>
</dbReference>
<dbReference type="Pfam" id="PF20083">
    <property type="entry name" value="DUF6477"/>
    <property type="match status" value="1"/>
</dbReference>
<dbReference type="Proteomes" id="UP000024836">
    <property type="component" value="Unassembled WGS sequence"/>
</dbReference>